<dbReference type="PROSITE" id="PS51257">
    <property type="entry name" value="PROKAR_LIPOPROTEIN"/>
    <property type="match status" value="1"/>
</dbReference>
<dbReference type="InterPro" id="IPR036452">
    <property type="entry name" value="Ribo_hydro-like"/>
</dbReference>
<name>A0A3D9HEF5_9FLAO</name>
<protein>
    <submittedName>
        <fullName evidence="3">Uncharacterized protein DUF1593</fullName>
    </submittedName>
</protein>
<accession>A0A3D9HEF5</accession>
<dbReference type="GO" id="GO:0016799">
    <property type="term" value="F:hydrolase activity, hydrolyzing N-glycosyl compounds"/>
    <property type="evidence" value="ECO:0007669"/>
    <property type="project" value="InterPro"/>
</dbReference>
<evidence type="ECO:0000259" key="2">
    <source>
        <dbReference type="Pfam" id="PF21027"/>
    </source>
</evidence>
<dbReference type="InterPro" id="IPR013783">
    <property type="entry name" value="Ig-like_fold"/>
</dbReference>
<keyword evidence="4" id="KW-1185">Reference proteome</keyword>
<proteinExistence type="predicted"/>
<evidence type="ECO:0000259" key="1">
    <source>
        <dbReference type="Pfam" id="PF07632"/>
    </source>
</evidence>
<dbReference type="Pfam" id="PF07632">
    <property type="entry name" value="Sde182_NH-like"/>
    <property type="match status" value="1"/>
</dbReference>
<dbReference type="EMBL" id="QRDX01000005">
    <property type="protein sequence ID" value="RED47853.1"/>
    <property type="molecule type" value="Genomic_DNA"/>
</dbReference>
<feature type="domain" description="Cellulose-binding Sde182 nucleoside hydrolase-like" evidence="1">
    <location>
        <begin position="55"/>
        <end position="331"/>
    </location>
</feature>
<dbReference type="RefSeq" id="WP_116524220.1">
    <property type="nucleotide sequence ID" value="NZ_QRDX01000005.1"/>
</dbReference>
<dbReference type="InterPro" id="IPR048527">
    <property type="entry name" value="Sde182_C"/>
</dbReference>
<comment type="caution">
    <text evidence="3">The sequence shown here is derived from an EMBL/GenBank/DDBJ whole genome shotgun (WGS) entry which is preliminary data.</text>
</comment>
<dbReference type="Proteomes" id="UP000256629">
    <property type="component" value="Unassembled WGS sequence"/>
</dbReference>
<dbReference type="Gene3D" id="2.60.40.10">
    <property type="entry name" value="Immunoglobulins"/>
    <property type="match status" value="1"/>
</dbReference>
<dbReference type="SUPFAM" id="SSF53590">
    <property type="entry name" value="Nucleoside hydrolase"/>
    <property type="match status" value="1"/>
</dbReference>
<evidence type="ECO:0000313" key="4">
    <source>
        <dbReference type="Proteomes" id="UP000256629"/>
    </source>
</evidence>
<organism evidence="3 4">
    <name type="scientific">Seonamhaeicola aphaedonensis</name>
    <dbReference type="NCBI Taxonomy" id="1461338"/>
    <lineage>
        <taxon>Bacteria</taxon>
        <taxon>Pseudomonadati</taxon>
        <taxon>Bacteroidota</taxon>
        <taxon>Flavobacteriia</taxon>
        <taxon>Flavobacteriales</taxon>
        <taxon>Flavobacteriaceae</taxon>
    </lineage>
</organism>
<gene>
    <name evidence="3" type="ORF">DFQ02_10580</name>
</gene>
<feature type="domain" description="Cellulose-binding Sde182 C-terminal" evidence="2">
    <location>
        <begin position="436"/>
        <end position="517"/>
    </location>
</feature>
<dbReference type="OrthoDB" id="253051at2"/>
<evidence type="ECO:0000313" key="3">
    <source>
        <dbReference type="EMBL" id="RED47853.1"/>
    </source>
</evidence>
<reference evidence="3 4" key="1">
    <citation type="submission" date="2018-07" db="EMBL/GenBank/DDBJ databases">
        <title>Genomic Encyclopedia of Type Strains, Phase III (KMG-III): the genomes of soil and plant-associated and newly described type strains.</title>
        <authorList>
            <person name="Whitman W."/>
        </authorList>
    </citation>
    <scope>NUCLEOTIDE SEQUENCE [LARGE SCALE GENOMIC DNA]</scope>
    <source>
        <strain evidence="3 4">CECT 8487</strain>
    </source>
</reference>
<dbReference type="InterPro" id="IPR011483">
    <property type="entry name" value="Sde182_NH-like"/>
</dbReference>
<dbReference type="AlphaFoldDB" id="A0A3D9HEF5"/>
<sequence>MKVKRFIIYSLLIVVLFSCKDNNQKTIRGNKEDINTNPKIFPSVMETDQNSNKNRFILMSDIGHDPDDEQQFVHLLMYSNKFDLEGLIAVTGRYFRPNPKDTVKVLMPELFHYYIDGYEKVYPNLQLHEKGWKTPGYLHSIVASGQEGNGMKDVGLGKTSEGSKLIIETLLKDDDRPIFVLSNGGMNTLAQALFDLRNDYPKEKLKPLISKLRVYDNSGQDESGAWICHEFPDLFYIRAIHQNKSFGGPSNTNLGPHIWQPYEYSPFGQHQWFKENLQTNHGKLGVLYPNRKVDNTFHFIGGGGTIPWLVLVNPALSDMSETSWGGWGGRYSAKKNDNPPSGFSIVEADEQPYLPYKAYTDGDPIVDTWTNPDDGKVYADEYTPVWRWRKAIWNDLKARMDWCVQPFNKANHRPVAVLNGDSTNQIVKSKYNYHEEVILDATGSTDPDGDNLSYKWWIYLEAGKKSYNKPIKIENDTQIKTSFKIPLDAAARELHVILEVHDNNSIVPLIEYRRMVIIVTNY</sequence>
<dbReference type="Gene3D" id="3.90.245.10">
    <property type="entry name" value="Ribonucleoside hydrolase-like"/>
    <property type="match status" value="1"/>
</dbReference>
<dbReference type="Pfam" id="PF21027">
    <property type="entry name" value="Sde0182_C"/>
    <property type="match status" value="1"/>
</dbReference>